<feature type="domain" description="Cholesterol oxidase substrate-binding" evidence="3">
    <location>
        <begin position="166"/>
        <end position="379"/>
    </location>
</feature>
<gene>
    <name evidence="4" type="ORF">BCT23_16450</name>
</gene>
<sequence length="379" mass="42543">MPNYNLRCQSFTDVHYAELFASTADETPLSISKILDSAGRMEVIWFPFSQKPWLKVWSNEPQKPASSRAVSGAYNYAFSDNIPLFISNIIKGILVAKPKLVPAFGILQSVTTTLALKGGANRANLYNQVVSNTSSRSLTRDGVSNETITEEEFEAFLPYIEAVESTQPDNTNARSLFAQNYDIWGPAWKTLVYVRETTLRVTANGYAVHLNRADVQPFLHDFANVYLRLQSEYAGRGQFPIAGPMEIRVTGVDKTEGLNLSNANPPALSATTDTQDPNLDAVVWLDLLTFADMPWAGEFYQEIEEWLYQQLPAHQVRVEWSKGWGYNGAGAWKNEDFIANTVPTTFSTATRPYEETAARLRQYDPHYLFASSLIRKLVP</sequence>
<accession>A0A2N7LAJ9</accession>
<dbReference type="EMBL" id="MDAL01000021">
    <property type="protein sequence ID" value="PMN91631.1"/>
    <property type="molecule type" value="Genomic_DNA"/>
</dbReference>
<evidence type="ECO:0000256" key="2">
    <source>
        <dbReference type="ARBA" id="ARBA00022827"/>
    </source>
</evidence>
<dbReference type="InterPro" id="IPR016164">
    <property type="entry name" value="FAD-linked_Oxase-like_C"/>
</dbReference>
<feature type="domain" description="Cholesterol oxidase substrate-binding" evidence="3">
    <location>
        <begin position="6"/>
        <end position="118"/>
    </location>
</feature>
<dbReference type="InterPro" id="IPR015213">
    <property type="entry name" value="Cholesterol_OX_subst-bd"/>
</dbReference>
<evidence type="ECO:0000259" key="3">
    <source>
        <dbReference type="Pfam" id="PF09129"/>
    </source>
</evidence>
<dbReference type="AlphaFoldDB" id="A0A2N7LAJ9"/>
<dbReference type="SUPFAM" id="SSF55103">
    <property type="entry name" value="FAD-linked oxidases, C-terminal domain"/>
    <property type="match status" value="1"/>
</dbReference>
<protein>
    <recommendedName>
        <fullName evidence="3">Cholesterol oxidase substrate-binding domain-containing protein</fullName>
    </recommendedName>
</protein>
<evidence type="ECO:0000313" key="4">
    <source>
        <dbReference type="EMBL" id="PMN91631.1"/>
    </source>
</evidence>
<reference evidence="5" key="1">
    <citation type="submission" date="2016-07" db="EMBL/GenBank/DDBJ databases">
        <title>Nontailed viruses are major unrecognized killers of bacteria in the ocean.</title>
        <authorList>
            <person name="Kauffman K."/>
            <person name="Hussain F."/>
            <person name="Yang J."/>
            <person name="Arevalo P."/>
            <person name="Brown J."/>
            <person name="Cutler M."/>
            <person name="Kelly L."/>
            <person name="Polz M.F."/>
        </authorList>
    </citation>
    <scope>NUCLEOTIDE SEQUENCE [LARGE SCALE GENOMIC DNA]</scope>
    <source>
        <strain evidence="5">10N.261.45.A10</strain>
    </source>
</reference>
<organism evidence="4 5">
    <name type="scientific">Enterovibrio norvegicus</name>
    <dbReference type="NCBI Taxonomy" id="188144"/>
    <lineage>
        <taxon>Bacteria</taxon>
        <taxon>Pseudomonadati</taxon>
        <taxon>Pseudomonadota</taxon>
        <taxon>Gammaproteobacteria</taxon>
        <taxon>Vibrionales</taxon>
        <taxon>Vibrionaceae</taxon>
        <taxon>Enterovibrio</taxon>
    </lineage>
</organism>
<dbReference type="Proteomes" id="UP000235387">
    <property type="component" value="Unassembled WGS sequence"/>
</dbReference>
<dbReference type="GO" id="GO:0050660">
    <property type="term" value="F:flavin adenine dinucleotide binding"/>
    <property type="evidence" value="ECO:0007669"/>
    <property type="project" value="InterPro"/>
</dbReference>
<name>A0A2N7LAJ9_9GAMM</name>
<keyword evidence="2" id="KW-0274">FAD</keyword>
<dbReference type="InterPro" id="IPR016170">
    <property type="entry name" value="Cytok_DH_C_sf"/>
</dbReference>
<proteinExistence type="predicted"/>
<evidence type="ECO:0000313" key="5">
    <source>
        <dbReference type="Proteomes" id="UP000235387"/>
    </source>
</evidence>
<evidence type="ECO:0000256" key="1">
    <source>
        <dbReference type="ARBA" id="ARBA00022630"/>
    </source>
</evidence>
<keyword evidence="1" id="KW-0285">Flavoprotein</keyword>
<dbReference type="Gene3D" id="1.10.45.10">
    <property type="entry name" value="Vanillyl-alcohol Oxidase, Chain A, domain 4"/>
    <property type="match status" value="1"/>
</dbReference>
<dbReference type="Pfam" id="PF09129">
    <property type="entry name" value="Chol_subst-bind"/>
    <property type="match status" value="2"/>
</dbReference>
<dbReference type="InterPro" id="IPR016171">
    <property type="entry name" value="Vanillyl_alc_oxidase_C-sub2"/>
</dbReference>
<dbReference type="GO" id="GO:0003824">
    <property type="term" value="F:catalytic activity"/>
    <property type="evidence" value="ECO:0007669"/>
    <property type="project" value="InterPro"/>
</dbReference>
<dbReference type="Gene3D" id="3.40.462.10">
    <property type="entry name" value="FAD-linked oxidases, C-terminal domain"/>
    <property type="match status" value="1"/>
</dbReference>
<comment type="caution">
    <text evidence="4">The sequence shown here is derived from an EMBL/GenBank/DDBJ whole genome shotgun (WGS) entry which is preliminary data.</text>
</comment>